<reference evidence="2 3" key="1">
    <citation type="journal article" date="2016" name="BMC Genomics">
        <title>Genomic analysis of the nitrate-respiring Sphingopyxis granuli (formerly Sphingomonas macrogoltabida) strain TFA.</title>
        <authorList>
            <person name="Garcia-Romero I."/>
            <person name="Perez-Pulido A.J."/>
            <person name="Gonzalez-Flores Y.E."/>
            <person name="Reyes-Ramirez F."/>
            <person name="Santero E."/>
            <person name="Floriano B."/>
        </authorList>
    </citation>
    <scope>NUCLEOTIDE SEQUENCE [LARGE SCALE GENOMIC DNA]</scope>
    <source>
        <strain evidence="2 3">TFA</strain>
    </source>
</reference>
<dbReference type="InterPro" id="IPR044855">
    <property type="entry name" value="CoA-Trfase_III_dom3_sf"/>
</dbReference>
<dbReference type="Gene3D" id="3.30.1540.10">
    <property type="entry name" value="formyl-coa transferase, domain 3"/>
    <property type="match status" value="1"/>
</dbReference>
<dbReference type="RefSeq" id="WP_067185471.1">
    <property type="nucleotide sequence ID" value="NZ_CP012199.1"/>
</dbReference>
<name>A0AA86GS11_9SPHN</name>
<proteinExistence type="predicted"/>
<dbReference type="Gene3D" id="3.40.50.10540">
    <property type="entry name" value="Crotonobetainyl-coa:carnitine coa-transferase, domain 1"/>
    <property type="match status" value="1"/>
</dbReference>
<dbReference type="Proteomes" id="UP000058599">
    <property type="component" value="Chromosome"/>
</dbReference>
<dbReference type="InterPro" id="IPR050483">
    <property type="entry name" value="CoA-transferase_III_domain"/>
</dbReference>
<dbReference type="InterPro" id="IPR003673">
    <property type="entry name" value="CoA-Trfase_fam_III"/>
</dbReference>
<dbReference type="GO" id="GO:0033608">
    <property type="term" value="F:formyl-CoA transferase activity"/>
    <property type="evidence" value="ECO:0007669"/>
    <property type="project" value="UniProtKB-EC"/>
</dbReference>
<dbReference type="Pfam" id="PF02515">
    <property type="entry name" value="CoA_transf_3"/>
    <property type="match status" value="1"/>
</dbReference>
<evidence type="ECO:0000313" key="2">
    <source>
        <dbReference type="EMBL" id="AMG75602.1"/>
    </source>
</evidence>
<dbReference type="KEGG" id="sgi:SGRAN_3259"/>
<keyword evidence="3" id="KW-1185">Reference proteome</keyword>
<dbReference type="SUPFAM" id="SSF89796">
    <property type="entry name" value="CoA-transferase family III (CaiB/BaiF)"/>
    <property type="match status" value="1"/>
</dbReference>
<dbReference type="EC" id="2.8.3.16" evidence="2"/>
<protein>
    <submittedName>
        <fullName evidence="2">L-carnitine dehydratase/bile acid-inducible protein F</fullName>
        <ecNumber evidence="2">2.8.3.16</ecNumber>
    </submittedName>
</protein>
<dbReference type="InterPro" id="IPR023606">
    <property type="entry name" value="CoA-Trfase_III_dom_1_sf"/>
</dbReference>
<keyword evidence="1 2" id="KW-0808">Transferase</keyword>
<dbReference type="PANTHER" id="PTHR48207">
    <property type="entry name" value="SUCCINATE--HYDROXYMETHYLGLUTARATE COA-TRANSFERASE"/>
    <property type="match status" value="1"/>
</dbReference>
<gene>
    <name evidence="2" type="ORF">SGRAN_3259</name>
</gene>
<dbReference type="PANTHER" id="PTHR48207:SF3">
    <property type="entry name" value="SUCCINATE--HYDROXYMETHYLGLUTARATE COA-TRANSFERASE"/>
    <property type="match status" value="1"/>
</dbReference>
<organism evidence="2 3">
    <name type="scientific">Sphingopyxis granuli</name>
    <dbReference type="NCBI Taxonomy" id="267128"/>
    <lineage>
        <taxon>Bacteria</taxon>
        <taxon>Pseudomonadati</taxon>
        <taxon>Pseudomonadota</taxon>
        <taxon>Alphaproteobacteria</taxon>
        <taxon>Sphingomonadales</taxon>
        <taxon>Sphingomonadaceae</taxon>
        <taxon>Sphingopyxis</taxon>
    </lineage>
</organism>
<dbReference type="AlphaFoldDB" id="A0AA86GS11"/>
<dbReference type="EMBL" id="CP012199">
    <property type="protein sequence ID" value="AMG75602.1"/>
    <property type="molecule type" value="Genomic_DNA"/>
</dbReference>
<sequence length="389" mass="40274">MRFDETYKGLRVLDLATNIAGPFSAMILGDMGADVIKVERSPAGDDTRGLPPTHDGTATVFLAVNRNKRSLLLDLRDPADRALLLDLAANADVVVESFPPGVGEKLGFTYEAFRSRNPDIILCSVSAFGDGPVGSRMPGYDALVQAVSGLMSFTGSAGDPTVRIAPSVLDLGTGMWAAMGMMAALARRAAGGGGEHVRPALIDTAFNLMNHQLLGYLATGNEPEKLGSGAPSAAPYGVFRASDGELMIATASEPQFPRLCAALGLPPLGEEARFATIPDRIANRTDLDALIAARIAGRSVAEWLDILGEAGISCGRVNSVGEAIALPEVSERGLFVDLPGETGTAPLSQLRLPIDRAGAGVRAAPPALGAHSDAIRAALGAAKDWPAAG</sequence>
<evidence type="ECO:0000256" key="1">
    <source>
        <dbReference type="ARBA" id="ARBA00022679"/>
    </source>
</evidence>
<accession>A0AA86GS11</accession>
<evidence type="ECO:0000313" key="3">
    <source>
        <dbReference type="Proteomes" id="UP000058599"/>
    </source>
</evidence>